<gene>
    <name evidence="1" type="ORF">LCGC14_2225950</name>
</gene>
<proteinExistence type="predicted"/>
<evidence type="ECO:0000313" key="1">
    <source>
        <dbReference type="EMBL" id="KKL58376.1"/>
    </source>
</evidence>
<comment type="caution">
    <text evidence="1">The sequence shown here is derived from an EMBL/GenBank/DDBJ whole genome shotgun (WGS) entry which is preliminary data.</text>
</comment>
<dbReference type="AlphaFoldDB" id="A0A0F9DX69"/>
<dbReference type="EMBL" id="LAZR01029848">
    <property type="protein sequence ID" value="KKL58376.1"/>
    <property type="molecule type" value="Genomic_DNA"/>
</dbReference>
<protein>
    <submittedName>
        <fullName evidence="1">Uncharacterized protein</fullName>
    </submittedName>
</protein>
<name>A0A0F9DX69_9ZZZZ</name>
<accession>A0A0F9DX69</accession>
<sequence length="86" mass="10042">METVKIEFKKYQVEIDRDRGVLYIHSKEVGHTVVRICGMLSSLHFDSLTHPHRQELIDITLIDGQVLSERISQIKSRRGESMKKLH</sequence>
<reference evidence="1" key="1">
    <citation type="journal article" date="2015" name="Nature">
        <title>Complex archaea that bridge the gap between prokaryotes and eukaryotes.</title>
        <authorList>
            <person name="Spang A."/>
            <person name="Saw J.H."/>
            <person name="Jorgensen S.L."/>
            <person name="Zaremba-Niedzwiedzka K."/>
            <person name="Martijn J."/>
            <person name="Lind A.E."/>
            <person name="van Eijk R."/>
            <person name="Schleper C."/>
            <person name="Guy L."/>
            <person name="Ettema T.J."/>
        </authorList>
    </citation>
    <scope>NUCLEOTIDE SEQUENCE</scope>
</reference>
<organism evidence="1">
    <name type="scientific">marine sediment metagenome</name>
    <dbReference type="NCBI Taxonomy" id="412755"/>
    <lineage>
        <taxon>unclassified sequences</taxon>
        <taxon>metagenomes</taxon>
        <taxon>ecological metagenomes</taxon>
    </lineage>
</organism>